<dbReference type="Pfam" id="PF13966">
    <property type="entry name" value="zf-RVT"/>
    <property type="match status" value="1"/>
</dbReference>
<sequence>MPMKVWREAVRIQRNFLWGGLSRKRRISWVKWEDLCKPKEEGGLGIRNLRVVNLSLLAKWRWRLLSEEDEVWKKVIFARYGEGALGNANLDFMVHGNSSSTWWGDLCKLDKEVGWFNQVVSKKVGMGNSVKFWKDVWVGNQSLEHRFPRLFGISVQQNEMVQNMGVWMNGEWRWELLWRRQFFVWENELVRELGEVINTPLLSEEVDRWVWKPNEEQGFSVKSLYLWLDPLLGPRAITTPLEKFSFTFIWKCAAPSKVSALAWQLFLDRIPTKDNLCHRRIIRIEEASCAMCGGVVETSRHLFMHCDFVAQIWYAICRWLGVVVVLPPEVMILYGTLVCSGRNKRLRKGFSLVWLAFMWVIWRSRNEKIFNNVVGVVEDAVDLIQRLSWQWYLSKNAKVPCLLYEWVWNPGDCMLR</sequence>
<protein>
    <submittedName>
        <fullName evidence="2">Ribonuclease H protein</fullName>
    </submittedName>
</protein>
<comment type="caution">
    <text evidence="2">The sequence shown here is derived from an EMBL/GenBank/DDBJ whole genome shotgun (WGS) entry which is preliminary data.</text>
</comment>
<evidence type="ECO:0000313" key="2">
    <source>
        <dbReference type="EMBL" id="MCH80347.1"/>
    </source>
</evidence>
<name>A0A392LZ87_9FABA</name>
<dbReference type="PANTHER" id="PTHR33116:SF78">
    <property type="entry name" value="OS12G0587133 PROTEIN"/>
    <property type="match status" value="1"/>
</dbReference>
<reference evidence="2 3" key="1">
    <citation type="journal article" date="2018" name="Front. Plant Sci.">
        <title>Red Clover (Trifolium pratense) and Zigzag Clover (T. medium) - A Picture of Genomic Similarities and Differences.</title>
        <authorList>
            <person name="Dluhosova J."/>
            <person name="Istvanek J."/>
            <person name="Nedelnik J."/>
            <person name="Repkova J."/>
        </authorList>
    </citation>
    <scope>NUCLEOTIDE SEQUENCE [LARGE SCALE GENOMIC DNA]</scope>
    <source>
        <strain evidence="3">cv. 10/8</strain>
        <tissue evidence="2">Leaf</tissue>
    </source>
</reference>
<gene>
    <name evidence="2" type="ORF">A2U01_0001114</name>
</gene>
<organism evidence="2 3">
    <name type="scientific">Trifolium medium</name>
    <dbReference type="NCBI Taxonomy" id="97028"/>
    <lineage>
        <taxon>Eukaryota</taxon>
        <taxon>Viridiplantae</taxon>
        <taxon>Streptophyta</taxon>
        <taxon>Embryophyta</taxon>
        <taxon>Tracheophyta</taxon>
        <taxon>Spermatophyta</taxon>
        <taxon>Magnoliopsida</taxon>
        <taxon>eudicotyledons</taxon>
        <taxon>Gunneridae</taxon>
        <taxon>Pentapetalae</taxon>
        <taxon>rosids</taxon>
        <taxon>fabids</taxon>
        <taxon>Fabales</taxon>
        <taxon>Fabaceae</taxon>
        <taxon>Papilionoideae</taxon>
        <taxon>50 kb inversion clade</taxon>
        <taxon>NPAAA clade</taxon>
        <taxon>Hologalegina</taxon>
        <taxon>IRL clade</taxon>
        <taxon>Trifolieae</taxon>
        <taxon>Trifolium</taxon>
    </lineage>
</organism>
<accession>A0A392LZ87</accession>
<dbReference type="PANTHER" id="PTHR33116">
    <property type="entry name" value="REVERSE TRANSCRIPTASE ZINC-BINDING DOMAIN-CONTAINING PROTEIN-RELATED-RELATED"/>
    <property type="match status" value="1"/>
</dbReference>
<dbReference type="AlphaFoldDB" id="A0A392LZ87"/>
<evidence type="ECO:0000313" key="3">
    <source>
        <dbReference type="Proteomes" id="UP000265520"/>
    </source>
</evidence>
<keyword evidence="3" id="KW-1185">Reference proteome</keyword>
<evidence type="ECO:0000259" key="1">
    <source>
        <dbReference type="Pfam" id="PF13966"/>
    </source>
</evidence>
<dbReference type="InterPro" id="IPR026960">
    <property type="entry name" value="RVT-Znf"/>
</dbReference>
<dbReference type="Proteomes" id="UP000265520">
    <property type="component" value="Unassembled WGS sequence"/>
</dbReference>
<dbReference type="EMBL" id="LXQA010000952">
    <property type="protein sequence ID" value="MCH80347.1"/>
    <property type="molecule type" value="Genomic_DNA"/>
</dbReference>
<feature type="domain" description="Reverse transcriptase zinc-binding" evidence="1">
    <location>
        <begin position="219"/>
        <end position="313"/>
    </location>
</feature>
<proteinExistence type="predicted"/>